<reference evidence="5 6" key="1">
    <citation type="submission" date="2024-02" db="EMBL/GenBank/DDBJ databases">
        <title>Marinospirillum sp. MEB 164 isolated from Lonar lake sediment.</title>
        <authorList>
            <person name="Joshi A."/>
            <person name="Thite S."/>
        </authorList>
    </citation>
    <scope>NUCLEOTIDE SEQUENCE [LARGE SCALE GENOMIC DNA]</scope>
    <source>
        <strain evidence="5 6">MEB164</strain>
    </source>
</reference>
<dbReference type="Pfam" id="PF13439">
    <property type="entry name" value="Glyco_transf_4"/>
    <property type="match status" value="1"/>
</dbReference>
<keyword evidence="1 5" id="KW-0328">Glycosyltransferase</keyword>
<feature type="domain" description="Glycosyl transferase family 1" evidence="3">
    <location>
        <begin position="184"/>
        <end position="344"/>
    </location>
</feature>
<keyword evidence="2 5" id="KW-0808">Transferase</keyword>
<sequence>MKKTADFSPHILAVTGFSDIAEAHMFIGLAQRGCKISIISEPGAKFNEAFAAAGMDVIPLKIKGRFDRAARTRIRALCIEKKIQLVHAMNNRAVANALAATRGLKVRFIAYRGIEGNDSYWDPLSWQTYLHPRVDRVICVADAIRRFLVGLSLLGYRQPASKFITIYKGHDLAWYNQPRTDLTEFGIPQEAFVIGSVANDRPRKGIPLLVEAFNQLSALPQAHLVLVGSMESPALQQQITASPVAERIHYLGQRQDAPSLMSACDVYVLPAIKREGLPKTVIEAMAYGRVPVVTASGGSPELIEEGISGLIVPPGDVHALSQSLLKLASMSANEREQMGLAAQQRLVKCFHTQDTVTKTRQVYQELLAL</sequence>
<evidence type="ECO:0000256" key="1">
    <source>
        <dbReference type="ARBA" id="ARBA00022676"/>
    </source>
</evidence>
<proteinExistence type="predicted"/>
<dbReference type="PANTHER" id="PTHR12526:SF510">
    <property type="entry name" value="D-INOSITOL 3-PHOSPHATE GLYCOSYLTRANSFERASE"/>
    <property type="match status" value="1"/>
</dbReference>
<dbReference type="Pfam" id="PF00534">
    <property type="entry name" value="Glycos_transf_1"/>
    <property type="match status" value="1"/>
</dbReference>
<evidence type="ECO:0000313" key="6">
    <source>
        <dbReference type="Proteomes" id="UP001621714"/>
    </source>
</evidence>
<keyword evidence="6" id="KW-1185">Reference proteome</keyword>
<dbReference type="Gene3D" id="3.40.50.2000">
    <property type="entry name" value="Glycogen Phosphorylase B"/>
    <property type="match status" value="2"/>
</dbReference>
<dbReference type="CDD" id="cd03801">
    <property type="entry name" value="GT4_PimA-like"/>
    <property type="match status" value="1"/>
</dbReference>
<evidence type="ECO:0000256" key="2">
    <source>
        <dbReference type="ARBA" id="ARBA00022679"/>
    </source>
</evidence>
<dbReference type="RefSeq" id="WP_405340172.1">
    <property type="nucleotide sequence ID" value="NZ_JBANFI010000006.1"/>
</dbReference>
<organism evidence="5 6">
    <name type="scientific">Marinospirillum alkalitolerans</name>
    <dbReference type="NCBI Taxonomy" id="3123374"/>
    <lineage>
        <taxon>Bacteria</taxon>
        <taxon>Pseudomonadati</taxon>
        <taxon>Pseudomonadota</taxon>
        <taxon>Gammaproteobacteria</taxon>
        <taxon>Oceanospirillales</taxon>
        <taxon>Oceanospirillaceae</taxon>
        <taxon>Marinospirillum</taxon>
    </lineage>
</organism>
<evidence type="ECO:0000313" key="5">
    <source>
        <dbReference type="EMBL" id="MFK7161408.1"/>
    </source>
</evidence>
<dbReference type="EC" id="2.4.-.-" evidence="5"/>
<dbReference type="SUPFAM" id="SSF53756">
    <property type="entry name" value="UDP-Glycosyltransferase/glycogen phosphorylase"/>
    <property type="match status" value="1"/>
</dbReference>
<protein>
    <submittedName>
        <fullName evidence="5">Glycosyltransferase family 4 protein</fullName>
        <ecNumber evidence="5">2.4.-.-</ecNumber>
    </submittedName>
</protein>
<evidence type="ECO:0000259" key="3">
    <source>
        <dbReference type="Pfam" id="PF00534"/>
    </source>
</evidence>
<dbReference type="InterPro" id="IPR001296">
    <property type="entry name" value="Glyco_trans_1"/>
</dbReference>
<accession>A0ABW8PYQ7</accession>
<feature type="domain" description="Glycosyltransferase subfamily 4-like N-terminal" evidence="4">
    <location>
        <begin position="28"/>
        <end position="172"/>
    </location>
</feature>
<dbReference type="InterPro" id="IPR028098">
    <property type="entry name" value="Glyco_trans_4-like_N"/>
</dbReference>
<dbReference type="GO" id="GO:0016757">
    <property type="term" value="F:glycosyltransferase activity"/>
    <property type="evidence" value="ECO:0007669"/>
    <property type="project" value="UniProtKB-KW"/>
</dbReference>
<name>A0ABW8PYQ7_9GAMM</name>
<dbReference type="EMBL" id="JBANFI010000006">
    <property type="protein sequence ID" value="MFK7161408.1"/>
    <property type="molecule type" value="Genomic_DNA"/>
</dbReference>
<evidence type="ECO:0000259" key="4">
    <source>
        <dbReference type="Pfam" id="PF13439"/>
    </source>
</evidence>
<gene>
    <name evidence="5" type="ORF">V6U78_10205</name>
</gene>
<dbReference type="Proteomes" id="UP001621714">
    <property type="component" value="Unassembled WGS sequence"/>
</dbReference>
<dbReference type="PANTHER" id="PTHR12526">
    <property type="entry name" value="GLYCOSYLTRANSFERASE"/>
    <property type="match status" value="1"/>
</dbReference>
<comment type="caution">
    <text evidence="5">The sequence shown here is derived from an EMBL/GenBank/DDBJ whole genome shotgun (WGS) entry which is preliminary data.</text>
</comment>